<dbReference type="Proteomes" id="UP001284601">
    <property type="component" value="Unassembled WGS sequence"/>
</dbReference>
<dbReference type="InterPro" id="IPR011042">
    <property type="entry name" value="6-blade_b-propeller_TolB-like"/>
</dbReference>
<evidence type="ECO:0000256" key="1">
    <source>
        <dbReference type="SAM" id="MobiDB-lite"/>
    </source>
</evidence>
<organism evidence="3 4">
    <name type="scientific">Conexibacter stalactiti</name>
    <dbReference type="NCBI Taxonomy" id="1940611"/>
    <lineage>
        <taxon>Bacteria</taxon>
        <taxon>Bacillati</taxon>
        <taxon>Actinomycetota</taxon>
        <taxon>Thermoleophilia</taxon>
        <taxon>Solirubrobacterales</taxon>
        <taxon>Conexibacteraceae</taxon>
        <taxon>Conexibacter</taxon>
    </lineage>
</organism>
<dbReference type="Gene3D" id="2.120.10.30">
    <property type="entry name" value="TolB, C-terminal domain"/>
    <property type="match status" value="1"/>
</dbReference>
<keyword evidence="4" id="KW-1185">Reference proteome</keyword>
<comment type="caution">
    <text evidence="3">The sequence shown here is derived from an EMBL/GenBank/DDBJ whole genome shotgun (WGS) entry which is preliminary data.</text>
</comment>
<gene>
    <name evidence="3" type="ORF">R7226_13760</name>
</gene>
<evidence type="ECO:0000313" key="4">
    <source>
        <dbReference type="Proteomes" id="UP001284601"/>
    </source>
</evidence>
<feature type="signal peptide" evidence="2">
    <location>
        <begin position="1"/>
        <end position="24"/>
    </location>
</feature>
<feature type="compositionally biased region" description="Pro residues" evidence="1">
    <location>
        <begin position="299"/>
        <end position="311"/>
    </location>
</feature>
<dbReference type="EMBL" id="JAWSTH010000032">
    <property type="protein sequence ID" value="MDW5595410.1"/>
    <property type="molecule type" value="Genomic_DNA"/>
</dbReference>
<dbReference type="RefSeq" id="WP_318597744.1">
    <property type="nucleotide sequence ID" value="NZ_JAWSTH010000032.1"/>
</dbReference>
<reference evidence="4" key="1">
    <citation type="submission" date="2023-07" db="EMBL/GenBank/DDBJ databases">
        <title>Conexibacter stalactiti sp. nov., isolated from stalactites in a lava cave and emended description of the genus Conexibacter.</title>
        <authorList>
            <person name="Lee S.D."/>
        </authorList>
    </citation>
    <scope>NUCLEOTIDE SEQUENCE [LARGE SCALE GENOMIC DNA]</scope>
    <source>
        <strain evidence="4">KCTC 39840</strain>
    </source>
</reference>
<proteinExistence type="predicted"/>
<keyword evidence="2" id="KW-0732">Signal</keyword>
<feature type="region of interest" description="Disordered" evidence="1">
    <location>
        <begin position="293"/>
        <end position="313"/>
    </location>
</feature>
<dbReference type="PROSITE" id="PS51257">
    <property type="entry name" value="PROKAR_LIPOPROTEIN"/>
    <property type="match status" value="1"/>
</dbReference>
<dbReference type="SUPFAM" id="SSF50993">
    <property type="entry name" value="Peptidase/esterase 'gauge' domain"/>
    <property type="match status" value="1"/>
</dbReference>
<reference evidence="3 4" key="2">
    <citation type="submission" date="2023-10" db="EMBL/GenBank/DDBJ databases">
        <authorList>
            <person name="Han X.F."/>
        </authorList>
    </citation>
    <scope>NUCLEOTIDE SEQUENCE [LARGE SCALE GENOMIC DNA]</scope>
    <source>
        <strain evidence="3 4">KCTC 39840</strain>
    </source>
</reference>
<evidence type="ECO:0000256" key="2">
    <source>
        <dbReference type="SAM" id="SignalP"/>
    </source>
</evidence>
<protein>
    <submittedName>
        <fullName evidence="3">Uncharacterized protein</fullName>
    </submittedName>
</protein>
<feature type="chain" id="PRO_5045213908" evidence="2">
    <location>
        <begin position="25"/>
        <end position="444"/>
    </location>
</feature>
<sequence>MRSTLVAGAASIVAALACAAPASADSIAYLKDHNVWLTNPDGSGQYQVTTDGYAGLPYRSPSQADDGTIAVSRANSIFLLRQNGSVIREIDPPGLTNTYSHLVDGSPDQVAISPDGGRIAYMFISFEGGGSDQTRTTTGFVDAAGNRLVGNLYNGYPSWVTNTRLLTSGGYGHHVNLHDQGQGLEDNWLNDNQGDLSDPEVNRQGTRIALVRTVSNRPSIVAYDTVGDVLTGRPAATATARCIFEGVPALSGPSWAPDGMALVWTEPDGLWTMDQAGTCVGQPRLLIAGATEPDWGPAPVNPGPREVPPVPIERRVDPPVPVERRVEPLPVRTVRPTVAAPGTRAQLAKRGVRTSYACSAACTVSVTVVADRATGRALKLRGARVLARGTRRLKAAGNASVIVRPARKLGGRFAKLRRRATLTVRITVTVAGAKAQTFIQRVVV</sequence>
<evidence type="ECO:0000313" key="3">
    <source>
        <dbReference type="EMBL" id="MDW5595410.1"/>
    </source>
</evidence>
<accession>A0ABU4HQ87</accession>
<name>A0ABU4HQ87_9ACTN</name>